<dbReference type="InterPro" id="IPR036388">
    <property type="entry name" value="WH-like_DNA-bd_sf"/>
</dbReference>
<evidence type="ECO:0000256" key="3">
    <source>
        <dbReference type="ARBA" id="ARBA00023125"/>
    </source>
</evidence>
<dbReference type="InterPro" id="IPR036390">
    <property type="entry name" value="WH_DNA-bd_sf"/>
</dbReference>
<dbReference type="Gene3D" id="1.10.10.10">
    <property type="entry name" value="Winged helix-like DNA-binding domain superfamily/Winged helix DNA-binding domain"/>
    <property type="match status" value="1"/>
</dbReference>
<dbReference type="Gene3D" id="3.40.190.10">
    <property type="entry name" value="Periplasmic binding protein-like II"/>
    <property type="match status" value="2"/>
</dbReference>
<evidence type="ECO:0000256" key="1">
    <source>
        <dbReference type="ARBA" id="ARBA00009437"/>
    </source>
</evidence>
<keyword evidence="4" id="KW-0804">Transcription</keyword>
<evidence type="ECO:0000259" key="5">
    <source>
        <dbReference type="PROSITE" id="PS50931"/>
    </source>
</evidence>
<comment type="caution">
    <text evidence="6">The sequence shown here is derived from an EMBL/GenBank/DDBJ whole genome shotgun (WGS) entry which is preliminary data.</text>
</comment>
<dbReference type="Proteomes" id="UP001597295">
    <property type="component" value="Unassembled WGS sequence"/>
</dbReference>
<evidence type="ECO:0000256" key="4">
    <source>
        <dbReference type="ARBA" id="ARBA00023163"/>
    </source>
</evidence>
<dbReference type="SUPFAM" id="SSF46785">
    <property type="entry name" value="Winged helix' DNA-binding domain"/>
    <property type="match status" value="1"/>
</dbReference>
<dbReference type="PANTHER" id="PTHR30537:SF79">
    <property type="entry name" value="TRANSCRIPTIONAL REGULATOR-RELATED"/>
    <property type="match status" value="1"/>
</dbReference>
<dbReference type="InterPro" id="IPR000847">
    <property type="entry name" value="LysR_HTH_N"/>
</dbReference>
<proteinExistence type="inferred from homology"/>
<feature type="domain" description="HTH lysR-type" evidence="5">
    <location>
        <begin position="5"/>
        <end position="62"/>
    </location>
</feature>
<keyword evidence="2" id="KW-0805">Transcription regulation</keyword>
<sequence>MRRLPPFAPLVAFEAVARLGSFTAAAAELLLTQSAISHRVRLLESHMDAKLFERLNPGLALTPAGRSLLGELSPLLEGLQRLQPPARMPKSPLRLGASAAVISWWLARRLPSFAKQHPDIALEIVPFVDLRQAQETEVDLRLMWELESTVTDRDDQLILPRDSVFPVCHPRLAGTAPLKDLPLIHKGSVESDFDRGREWNWDSWLEQNDLPPPSLKYRDMGSALAAAAEGAGVALGRSLLVQDALDEGRLVRVLPASASLPSSKVHVVRWYGDPRGPLVARWLVDEARSTLAREDTQADLTLARNS</sequence>
<evidence type="ECO:0000313" key="6">
    <source>
        <dbReference type="EMBL" id="MFD2263136.1"/>
    </source>
</evidence>
<dbReference type="Pfam" id="PF03466">
    <property type="entry name" value="LysR_substrate"/>
    <property type="match status" value="1"/>
</dbReference>
<keyword evidence="7" id="KW-1185">Reference proteome</keyword>
<keyword evidence="3" id="KW-0238">DNA-binding</keyword>
<name>A0ABW5DUD9_9PROT</name>
<dbReference type="PANTHER" id="PTHR30537">
    <property type="entry name" value="HTH-TYPE TRANSCRIPTIONAL REGULATOR"/>
    <property type="match status" value="1"/>
</dbReference>
<dbReference type="EMBL" id="JBHUIP010000009">
    <property type="protein sequence ID" value="MFD2263136.1"/>
    <property type="molecule type" value="Genomic_DNA"/>
</dbReference>
<protein>
    <submittedName>
        <fullName evidence="6">LysR substrate-binding domain-containing protein</fullName>
    </submittedName>
</protein>
<evidence type="ECO:0000256" key="2">
    <source>
        <dbReference type="ARBA" id="ARBA00023015"/>
    </source>
</evidence>
<dbReference type="Pfam" id="PF00126">
    <property type="entry name" value="HTH_1"/>
    <property type="match status" value="1"/>
</dbReference>
<reference evidence="7" key="1">
    <citation type="journal article" date="2019" name="Int. J. Syst. Evol. Microbiol.">
        <title>The Global Catalogue of Microorganisms (GCM) 10K type strain sequencing project: providing services to taxonomists for standard genome sequencing and annotation.</title>
        <authorList>
            <consortium name="The Broad Institute Genomics Platform"/>
            <consortium name="The Broad Institute Genome Sequencing Center for Infectious Disease"/>
            <person name="Wu L."/>
            <person name="Ma J."/>
        </authorList>
    </citation>
    <scope>NUCLEOTIDE SEQUENCE [LARGE SCALE GENOMIC DNA]</scope>
    <source>
        <strain evidence="7">CGMCC 1.19062</strain>
    </source>
</reference>
<organism evidence="6 7">
    <name type="scientific">Lacibacterium aquatile</name>
    <dbReference type="NCBI Taxonomy" id="1168082"/>
    <lineage>
        <taxon>Bacteria</taxon>
        <taxon>Pseudomonadati</taxon>
        <taxon>Pseudomonadota</taxon>
        <taxon>Alphaproteobacteria</taxon>
        <taxon>Rhodospirillales</taxon>
        <taxon>Rhodospirillaceae</taxon>
    </lineage>
</organism>
<dbReference type="SUPFAM" id="SSF53850">
    <property type="entry name" value="Periplasmic binding protein-like II"/>
    <property type="match status" value="1"/>
</dbReference>
<accession>A0ABW5DUD9</accession>
<dbReference type="InterPro" id="IPR005119">
    <property type="entry name" value="LysR_subst-bd"/>
</dbReference>
<gene>
    <name evidence="6" type="ORF">ACFSM5_09580</name>
</gene>
<dbReference type="InterPro" id="IPR058163">
    <property type="entry name" value="LysR-type_TF_proteobact-type"/>
</dbReference>
<evidence type="ECO:0000313" key="7">
    <source>
        <dbReference type="Proteomes" id="UP001597295"/>
    </source>
</evidence>
<dbReference type="RefSeq" id="WP_379876109.1">
    <property type="nucleotide sequence ID" value="NZ_JBHUIP010000009.1"/>
</dbReference>
<dbReference type="PRINTS" id="PR00039">
    <property type="entry name" value="HTHLYSR"/>
</dbReference>
<comment type="similarity">
    <text evidence="1">Belongs to the LysR transcriptional regulatory family.</text>
</comment>
<dbReference type="PROSITE" id="PS50931">
    <property type="entry name" value="HTH_LYSR"/>
    <property type="match status" value="1"/>
</dbReference>